<feature type="domain" description="Ig-like" evidence="4">
    <location>
        <begin position="778"/>
        <end position="869"/>
    </location>
</feature>
<dbReference type="InterPro" id="IPR046780">
    <property type="entry name" value="aBig_2"/>
</dbReference>
<dbReference type="InterPro" id="IPR003599">
    <property type="entry name" value="Ig_sub"/>
</dbReference>
<evidence type="ECO:0000256" key="2">
    <source>
        <dbReference type="ARBA" id="ARBA00023295"/>
    </source>
</evidence>
<evidence type="ECO:0000313" key="6">
    <source>
        <dbReference type="Proteomes" id="UP000095439"/>
    </source>
</evidence>
<evidence type="ECO:0000256" key="1">
    <source>
        <dbReference type="ARBA" id="ARBA00022801"/>
    </source>
</evidence>
<dbReference type="GO" id="GO:0008810">
    <property type="term" value="F:cellulase activity"/>
    <property type="evidence" value="ECO:0007669"/>
    <property type="project" value="UniProtKB-EC"/>
</dbReference>
<reference evidence="5 6" key="1">
    <citation type="submission" date="2015-09" db="EMBL/GenBank/DDBJ databases">
        <authorList>
            <consortium name="Pathogen Informatics"/>
        </authorList>
    </citation>
    <scope>NUCLEOTIDE SEQUENCE [LARGE SCALE GENOMIC DNA]</scope>
    <source>
        <strain evidence="5 6">2789STDY5608866</strain>
    </source>
</reference>
<dbReference type="EMBL" id="CYYY01000002">
    <property type="protein sequence ID" value="CUN55572.1"/>
    <property type="molecule type" value="Genomic_DNA"/>
</dbReference>
<dbReference type="PROSITE" id="PS50835">
    <property type="entry name" value="IG_LIKE"/>
    <property type="match status" value="2"/>
</dbReference>
<accession>A0A173XUA2</accession>
<dbReference type="SUPFAM" id="SSF75005">
    <property type="entry name" value="Arabinanase/levansucrase/invertase"/>
    <property type="match status" value="1"/>
</dbReference>
<keyword evidence="2 5" id="KW-0326">Glycosidase</keyword>
<organism evidence="5 6">
    <name type="scientific">Dorea longicatena</name>
    <dbReference type="NCBI Taxonomy" id="88431"/>
    <lineage>
        <taxon>Bacteria</taxon>
        <taxon>Bacillati</taxon>
        <taxon>Bacillota</taxon>
        <taxon>Clostridia</taxon>
        <taxon>Lachnospirales</taxon>
        <taxon>Lachnospiraceae</taxon>
        <taxon>Dorea</taxon>
    </lineage>
</organism>
<dbReference type="InterPro" id="IPR007110">
    <property type="entry name" value="Ig-like_dom"/>
</dbReference>
<evidence type="ECO:0000259" key="4">
    <source>
        <dbReference type="PROSITE" id="PS50835"/>
    </source>
</evidence>
<dbReference type="Gene3D" id="2.60.40.10">
    <property type="entry name" value="Immunoglobulins"/>
    <property type="match status" value="2"/>
</dbReference>
<proteinExistence type="predicted"/>
<sequence length="967" mass="105245">MKKKKWKSVFAGALTAAMVCNTGFASMAWAEPTEDAGASLLADFSFDDENDAMAGGNAKASGNYTLTDSYDGGKALHLDGSSSQYLTVTGSDGSSLLTGVEEMTVSYDIKNERTGTNWAFYAAPTSGKQTYNKEKYIGFLHKSGNLTVERYNNNGGRPSSAVAAVGSEWVHVDAVLSKTDTTIYVNGVKEASAESSYALPELLGDSSILQIGKANWGNGEYAQASIDNLKIYNKALTQTEVQNEVPDTFIEEAIASVKNKIKDVVLADSQEVLPDYNGTVTWKSSMPEVVIAEDGLTATVKQPAVGEAAVKGTLTAVITLAGKSEEVEVPVTVKAIIGENDEYGYLMVHFVEDSNGYAEKMYLDISRGDNPEQWDPLNGRNPILTSNLGTTGSRDPFLTYNPETKTYYIIATDLRVFGADNAGWGAWTTNYSTKMNVWESKDLITWSDVRQFDVNLNTKGEKQDNLGMMWAPEATWVDDYYGEGKGAFVVYWTSQCYTDEAQTTRDGGQDIMWGATTDFTQETWEYGGKFLEGGSVGWIDTDIIQDGDKTYHITKSNSEQIIMEVTTAKDWWNYDTTEWTRVQSHIGQSRFGAVEGPAAFKDHSQENRWYLFVDDLPTPGYQPMVSTNLDEGWDYLDTSDYFLTSYTKHGGVISLTKGQYDALRAADATSAVNENLGTVEISKGSSEEALAGVLPQNAEVNLAYDMGTSSLPVVWDTSAADLNQAGTYEVTGTVQSISSNKDAWTGKDGSTNYLAEDKELYSSRAIKVKATVNVKSTPDKLAIVTDPADYKGVVGETAEFTVEATGEGLTYQWEYCNAGSSKWRTSSMAGSDTATIKVPVGSWRDGQKYRCVVKDAAGNTVTSKESVMTVGKADTAPVITAQPESVTKNKGEIAEFTVKVTGENLTYQWEYCNAGSDKWRTSSMEGNQTETIKVAAGSWRNGQKYRCVVTGADGRIVVSEAAVLTVK</sequence>
<dbReference type="CDD" id="cd08983">
    <property type="entry name" value="GH43_Bt3655-like"/>
    <property type="match status" value="1"/>
</dbReference>
<dbReference type="InterPro" id="IPR023296">
    <property type="entry name" value="Glyco_hydro_beta-prop_sf"/>
</dbReference>
<dbReference type="Pfam" id="PF13385">
    <property type="entry name" value="Laminin_G_3"/>
    <property type="match status" value="1"/>
</dbReference>
<evidence type="ECO:0000256" key="3">
    <source>
        <dbReference type="SAM" id="SignalP"/>
    </source>
</evidence>
<dbReference type="InterPro" id="IPR036179">
    <property type="entry name" value="Ig-like_dom_sf"/>
</dbReference>
<feature type="signal peptide" evidence="3">
    <location>
        <begin position="1"/>
        <end position="30"/>
    </location>
</feature>
<name>A0A173XUA2_9FIRM</name>
<dbReference type="Pfam" id="PF20578">
    <property type="entry name" value="aBig_2"/>
    <property type="match status" value="1"/>
</dbReference>
<dbReference type="RefSeq" id="WP_070099249.1">
    <property type="nucleotide sequence ID" value="NZ_CABIWY010000002.1"/>
</dbReference>
<dbReference type="SUPFAM" id="SSF48726">
    <property type="entry name" value="Immunoglobulin"/>
    <property type="match status" value="2"/>
</dbReference>
<dbReference type="SUPFAM" id="SSF49899">
    <property type="entry name" value="Concanavalin A-like lectins/glucanases"/>
    <property type="match status" value="1"/>
</dbReference>
<dbReference type="InterPro" id="IPR013783">
    <property type="entry name" value="Ig-like_fold"/>
</dbReference>
<dbReference type="InterPro" id="IPR013320">
    <property type="entry name" value="ConA-like_dom_sf"/>
</dbReference>
<dbReference type="SMART" id="SM00409">
    <property type="entry name" value="IG"/>
    <property type="match status" value="2"/>
</dbReference>
<feature type="chain" id="PRO_5008015678" evidence="3">
    <location>
        <begin position="31"/>
        <end position="967"/>
    </location>
</feature>
<evidence type="ECO:0000313" key="5">
    <source>
        <dbReference type="EMBL" id="CUN55572.1"/>
    </source>
</evidence>
<keyword evidence="1 5" id="KW-0378">Hydrolase</keyword>
<keyword evidence="3" id="KW-0732">Signal</keyword>
<dbReference type="Gene3D" id="2.115.10.20">
    <property type="entry name" value="Glycosyl hydrolase domain, family 43"/>
    <property type="match status" value="1"/>
</dbReference>
<dbReference type="Gene3D" id="2.60.120.200">
    <property type="match status" value="1"/>
</dbReference>
<gene>
    <name evidence="5" type="primary">cenC_1</name>
    <name evidence="5" type="ORF">ERS852423_00830</name>
</gene>
<dbReference type="EC" id="3.2.1.4" evidence="5"/>
<dbReference type="Proteomes" id="UP000095439">
    <property type="component" value="Unassembled WGS sequence"/>
</dbReference>
<dbReference type="AlphaFoldDB" id="A0A173XUA2"/>
<feature type="domain" description="Ig-like" evidence="4">
    <location>
        <begin position="877"/>
        <end position="965"/>
    </location>
</feature>
<dbReference type="InterPro" id="IPR011081">
    <property type="entry name" value="Big_4"/>
</dbReference>
<protein>
    <submittedName>
        <fullName evidence="5">Endoglucanase C</fullName>
        <ecNumber evidence="5">3.2.1.4</ecNumber>
    </submittedName>
</protein>
<dbReference type="Pfam" id="PF07532">
    <property type="entry name" value="Big_4"/>
    <property type="match status" value="1"/>
</dbReference>